<evidence type="ECO:0000256" key="1">
    <source>
        <dbReference type="SAM" id="MobiDB-lite"/>
    </source>
</evidence>
<keyword evidence="3" id="KW-1185">Reference proteome</keyword>
<feature type="region of interest" description="Disordered" evidence="1">
    <location>
        <begin position="362"/>
        <end position="408"/>
    </location>
</feature>
<dbReference type="Proteomes" id="UP001159427">
    <property type="component" value="Unassembled WGS sequence"/>
</dbReference>
<gene>
    <name evidence="2" type="ORF">PEVE_00017089</name>
</gene>
<name>A0ABN8M1E6_9CNID</name>
<organism evidence="2 3">
    <name type="scientific">Porites evermanni</name>
    <dbReference type="NCBI Taxonomy" id="104178"/>
    <lineage>
        <taxon>Eukaryota</taxon>
        <taxon>Metazoa</taxon>
        <taxon>Cnidaria</taxon>
        <taxon>Anthozoa</taxon>
        <taxon>Hexacorallia</taxon>
        <taxon>Scleractinia</taxon>
        <taxon>Fungiina</taxon>
        <taxon>Poritidae</taxon>
        <taxon>Porites</taxon>
    </lineage>
</organism>
<feature type="region of interest" description="Disordered" evidence="1">
    <location>
        <begin position="297"/>
        <end position="328"/>
    </location>
</feature>
<reference evidence="2 3" key="1">
    <citation type="submission" date="2022-05" db="EMBL/GenBank/DDBJ databases">
        <authorList>
            <consortium name="Genoscope - CEA"/>
            <person name="William W."/>
        </authorList>
    </citation>
    <scope>NUCLEOTIDE SEQUENCE [LARGE SCALE GENOMIC DNA]</scope>
</reference>
<evidence type="ECO:0000313" key="3">
    <source>
        <dbReference type="Proteomes" id="UP001159427"/>
    </source>
</evidence>
<sequence length="443" mass="48476">MTAEQNAGLPKRKKGQEGGLSKQERIHIREVIKIALEEFKDEDILKVLKESLELRLKICFAPFPPLRPASKKVSYSNGVMEDEEFTPEQRKGLRELLLECLEHFDEQEMLDFLTHSIEFRVKFCPPPHYLLPPGLYPSTFPGAESGPSITPRSPSKPLGITPRSPTKTPLPNSKANPKTRATTTSSGQTSASPITTDAATQSALVKERRLIENAVFEDDMADLAEDVTFEDAALSKIQSDEPVLNQKGIKDDAKAEVVKEASNKRASSPWNSRFVGIGEKDSTKKLAQRMKKLLSPQQLKLSKADLAPEKEIAGSPEDEAQSDIEKPEVVGRAIEELVEPAKRLAKKSSSLESKLTLSNLVSDKKSVLNEPVDPGESESKQPNDRSIVGSSEKVGKTSLSTNSDEGEFSSIMTIDYSEATHEADAGVVGVNLGLIAESNDELS</sequence>
<dbReference type="EMBL" id="CALNXI010000236">
    <property type="protein sequence ID" value="CAH3022849.1"/>
    <property type="molecule type" value="Genomic_DNA"/>
</dbReference>
<feature type="compositionally biased region" description="Polar residues" evidence="1">
    <location>
        <begin position="163"/>
        <end position="176"/>
    </location>
</feature>
<protein>
    <submittedName>
        <fullName evidence="2">Uncharacterized protein</fullName>
    </submittedName>
</protein>
<feature type="compositionally biased region" description="Basic and acidic residues" evidence="1">
    <location>
        <begin position="302"/>
        <end position="312"/>
    </location>
</feature>
<accession>A0ABN8M1E6</accession>
<feature type="region of interest" description="Disordered" evidence="1">
    <location>
        <begin position="141"/>
        <end position="198"/>
    </location>
</feature>
<evidence type="ECO:0000313" key="2">
    <source>
        <dbReference type="EMBL" id="CAH3022849.1"/>
    </source>
</evidence>
<feature type="region of interest" description="Disordered" evidence="1">
    <location>
        <begin position="1"/>
        <end position="22"/>
    </location>
</feature>
<proteinExistence type="predicted"/>
<feature type="compositionally biased region" description="Low complexity" evidence="1">
    <location>
        <begin position="179"/>
        <end position="192"/>
    </location>
</feature>
<comment type="caution">
    <text evidence="2">The sequence shown here is derived from an EMBL/GenBank/DDBJ whole genome shotgun (WGS) entry which is preliminary data.</text>
</comment>